<keyword evidence="2" id="KW-1185">Reference proteome</keyword>
<sequence length="69" mass="8152">MPDDLEPLSEVELADLAEALYHALSFDRDGKPRQWRDRIDALATAEWQARFLRESRFVVLRRPRPTQET</sequence>
<evidence type="ECO:0000313" key="2">
    <source>
        <dbReference type="Proteomes" id="UP000606490"/>
    </source>
</evidence>
<gene>
    <name evidence="1" type="ORF">JMJ55_17520</name>
</gene>
<proteinExistence type="predicted"/>
<reference evidence="1 2" key="1">
    <citation type="submission" date="2021-01" db="EMBL/GenBank/DDBJ databases">
        <title>Belnapia mucosa sp. nov. and Belnapia arida sp. nov., isolated from the Tabernas Desert (Almeria, Spain).</title>
        <authorList>
            <person name="Molina-Menor E."/>
            <person name="Vidal-Verdu A."/>
            <person name="Calonge A."/>
            <person name="Satari L."/>
            <person name="Pereto Magraner J."/>
            <person name="Porcar Miralles M."/>
        </authorList>
    </citation>
    <scope>NUCLEOTIDE SEQUENCE [LARGE SCALE GENOMIC DNA]</scope>
    <source>
        <strain evidence="1 2">T6</strain>
    </source>
</reference>
<evidence type="ECO:0000313" key="1">
    <source>
        <dbReference type="EMBL" id="MBL6457138.1"/>
    </source>
</evidence>
<protein>
    <submittedName>
        <fullName evidence="1">Uncharacterized protein</fullName>
    </submittedName>
</protein>
<dbReference type="Proteomes" id="UP000606490">
    <property type="component" value="Unassembled WGS sequence"/>
</dbReference>
<dbReference type="EMBL" id="JAEUXJ010000007">
    <property type="protein sequence ID" value="MBL6457138.1"/>
    <property type="molecule type" value="Genomic_DNA"/>
</dbReference>
<accession>A0ABS1V619</accession>
<organism evidence="1 2">
    <name type="scientific">Belnapia mucosa</name>
    <dbReference type="NCBI Taxonomy" id="2804532"/>
    <lineage>
        <taxon>Bacteria</taxon>
        <taxon>Pseudomonadati</taxon>
        <taxon>Pseudomonadota</taxon>
        <taxon>Alphaproteobacteria</taxon>
        <taxon>Acetobacterales</taxon>
        <taxon>Roseomonadaceae</taxon>
        <taxon>Belnapia</taxon>
    </lineage>
</organism>
<dbReference type="RefSeq" id="WP_202826879.1">
    <property type="nucleotide sequence ID" value="NZ_JAEUXJ010000007.1"/>
</dbReference>
<name>A0ABS1V619_9PROT</name>
<comment type="caution">
    <text evidence="1">The sequence shown here is derived from an EMBL/GenBank/DDBJ whole genome shotgun (WGS) entry which is preliminary data.</text>
</comment>